<evidence type="ECO:0000313" key="5">
    <source>
        <dbReference type="Proteomes" id="UP000734854"/>
    </source>
</evidence>
<keyword evidence="1" id="KW-1133">Transmembrane helix</keyword>
<organism evidence="4 5">
    <name type="scientific">Zingiber officinale</name>
    <name type="common">Ginger</name>
    <name type="synonym">Amomum zingiber</name>
    <dbReference type="NCBI Taxonomy" id="94328"/>
    <lineage>
        <taxon>Eukaryota</taxon>
        <taxon>Viridiplantae</taxon>
        <taxon>Streptophyta</taxon>
        <taxon>Embryophyta</taxon>
        <taxon>Tracheophyta</taxon>
        <taxon>Spermatophyta</taxon>
        <taxon>Magnoliopsida</taxon>
        <taxon>Liliopsida</taxon>
        <taxon>Zingiberales</taxon>
        <taxon>Zingiberaceae</taxon>
        <taxon>Zingiber</taxon>
    </lineage>
</organism>
<feature type="transmembrane region" description="Helical" evidence="1">
    <location>
        <begin position="99"/>
        <end position="127"/>
    </location>
</feature>
<evidence type="ECO:0000256" key="1">
    <source>
        <dbReference type="SAM" id="Phobius"/>
    </source>
</evidence>
<evidence type="ECO:0000259" key="2">
    <source>
        <dbReference type="Pfam" id="PF22936"/>
    </source>
</evidence>
<dbReference type="AlphaFoldDB" id="A0A8J5LRM5"/>
<dbReference type="InterPro" id="IPR036249">
    <property type="entry name" value="Thioredoxin-like_sf"/>
</dbReference>
<dbReference type="InterPro" id="IPR054722">
    <property type="entry name" value="PolX-like_BBD"/>
</dbReference>
<dbReference type="EMBL" id="JACMSC010000002">
    <property type="protein sequence ID" value="KAG6531554.1"/>
    <property type="molecule type" value="Genomic_DNA"/>
</dbReference>
<comment type="caution">
    <text evidence="4">The sequence shown here is derived from an EMBL/GenBank/DDBJ whole genome shotgun (WGS) entry which is preliminary data.</text>
</comment>
<keyword evidence="1" id="KW-0472">Membrane</keyword>
<keyword evidence="5" id="KW-1185">Reference proteome</keyword>
<evidence type="ECO:0000259" key="3">
    <source>
        <dbReference type="Pfam" id="PF25597"/>
    </source>
</evidence>
<protein>
    <submittedName>
        <fullName evidence="4">Uncharacterized protein</fullName>
    </submittedName>
</protein>
<reference evidence="4 5" key="1">
    <citation type="submission" date="2020-08" db="EMBL/GenBank/DDBJ databases">
        <title>Plant Genome Project.</title>
        <authorList>
            <person name="Zhang R.-G."/>
        </authorList>
    </citation>
    <scope>NUCLEOTIDE SEQUENCE [LARGE SCALE GENOMIC DNA]</scope>
    <source>
        <tissue evidence="4">Rhizome</tissue>
    </source>
</reference>
<dbReference type="SUPFAM" id="SSF52833">
    <property type="entry name" value="Thioredoxin-like"/>
    <property type="match status" value="1"/>
</dbReference>
<feature type="domain" description="Retrovirus-related Pol polyprotein from transposon TNT 1-94-like beta-barrel" evidence="2">
    <location>
        <begin position="135"/>
        <end position="178"/>
    </location>
</feature>
<dbReference type="Pfam" id="PF25597">
    <property type="entry name" value="SH3_retrovirus"/>
    <property type="match status" value="1"/>
</dbReference>
<feature type="transmembrane region" description="Helical" evidence="1">
    <location>
        <begin position="63"/>
        <end position="79"/>
    </location>
</feature>
<dbReference type="Pfam" id="PF22936">
    <property type="entry name" value="Pol_BBD"/>
    <property type="match status" value="1"/>
</dbReference>
<dbReference type="Proteomes" id="UP000734854">
    <property type="component" value="Unassembled WGS sequence"/>
</dbReference>
<name>A0A8J5LRM5_ZINOF</name>
<dbReference type="InterPro" id="IPR057670">
    <property type="entry name" value="SH3_retrovirus"/>
</dbReference>
<feature type="transmembrane region" description="Helical" evidence="1">
    <location>
        <begin position="20"/>
        <end position="42"/>
    </location>
</feature>
<proteinExistence type="predicted"/>
<feature type="domain" description="Retroviral polymerase SH3-like" evidence="3">
    <location>
        <begin position="194"/>
        <end position="228"/>
    </location>
</feature>
<keyword evidence="1" id="KW-0812">Transmembrane</keyword>
<accession>A0A8J5LRM5</accession>
<gene>
    <name evidence="4" type="ORF">ZIOFF_005368</name>
</gene>
<evidence type="ECO:0000313" key="4">
    <source>
        <dbReference type="EMBL" id="KAG6531554.1"/>
    </source>
</evidence>
<sequence>MEAMRSAPAIARSGHPFPWLNLMVTEPFYLLHVLLFCSYFAARSSSVQSLPSDLSNHLIHREIQAFLAFLVLLVVKVVREETWEAFVADSLLYAKAFLFAIALVINYSLALCYLVAFLGIVLIGTLACTKSNGFWILDSGATDHMTGILQYFSSYTPSAGNQKIKIADGSFATVAGKGPDLTSGKMIGDAKQDGYTNNQKGYKCFDPISKKIFVSMDATFLEGTSYQNAHLQGENKPNEDECVDKSDLTFALVPNDALSLKVKEVENGENIESTDKQEQNEITEMDGKRYEVIFIIAQQPPYDGLESLLTEGNTSKFWLVEFRALCSSTYVCNSRIFPDLSVIYSNKNISFGIVDIGHFPNAAEKFGISLPGHIPTYILFENAVEIARLPEIGYAEISLPKISKVFFSYCY</sequence>
<dbReference type="Gene3D" id="3.40.30.10">
    <property type="entry name" value="Glutaredoxin"/>
    <property type="match status" value="1"/>
</dbReference>